<proteinExistence type="predicted"/>
<accession>A0A166VGW5</accession>
<sequence length="330" mass="36641">MSLSFRGSLANLQNLHGLSGLAPSLTALVNALPAIAKCAAIGLILLNVRSWPLMWHLRVFRPVFALRLRWYLVRLRTVFKSQAAKDKIYQKWFEDLTPMGKNPFETVTSYKSWTTTHYHFLREIPMLHRYEVRERIVGWDNKWVGMLTYYSPPASLRTPADGLQTPATPANPVIAQANESDFDAATAAMNAIAAAQLNTDEPDGATLNCVVISQLCFKHGRITVPPSIVLAASGFSVPAPEGLEPYSHANHPPHFVHAKELMSWASSRKYIDLMRGGWRDVPEGDRWWVDALGGVVEERRKTSVEGLNGDGLANGPMGLLRRGMDGARTV</sequence>
<dbReference type="OrthoDB" id="265761at2759"/>
<name>A0A166VGW5_9AGAM</name>
<dbReference type="AlphaFoldDB" id="A0A166VGW5"/>
<keyword evidence="2" id="KW-1185">Reference proteome</keyword>
<dbReference type="PANTHER" id="PTHR12475:SF4">
    <property type="entry name" value="PROTEIN THEM6"/>
    <property type="match status" value="1"/>
</dbReference>
<gene>
    <name evidence="1" type="ORF">FIBSPDRAFT_916417</name>
</gene>
<reference evidence="1 2" key="1">
    <citation type="journal article" date="2016" name="Mol. Biol. Evol.">
        <title>Comparative Genomics of Early-Diverging Mushroom-Forming Fungi Provides Insights into the Origins of Lignocellulose Decay Capabilities.</title>
        <authorList>
            <person name="Nagy L.G."/>
            <person name="Riley R."/>
            <person name="Tritt A."/>
            <person name="Adam C."/>
            <person name="Daum C."/>
            <person name="Floudas D."/>
            <person name="Sun H."/>
            <person name="Yadav J.S."/>
            <person name="Pangilinan J."/>
            <person name="Larsson K.H."/>
            <person name="Matsuura K."/>
            <person name="Barry K."/>
            <person name="Labutti K."/>
            <person name="Kuo R."/>
            <person name="Ohm R.A."/>
            <person name="Bhattacharya S.S."/>
            <person name="Shirouzu T."/>
            <person name="Yoshinaga Y."/>
            <person name="Martin F.M."/>
            <person name="Grigoriev I.V."/>
            <person name="Hibbett D.S."/>
        </authorList>
    </citation>
    <scope>NUCLEOTIDE SEQUENCE [LARGE SCALE GENOMIC DNA]</scope>
    <source>
        <strain evidence="1 2">CBS 109695</strain>
    </source>
</reference>
<dbReference type="Proteomes" id="UP000076532">
    <property type="component" value="Unassembled WGS sequence"/>
</dbReference>
<evidence type="ECO:0000313" key="2">
    <source>
        <dbReference type="Proteomes" id="UP000076532"/>
    </source>
</evidence>
<evidence type="ECO:0000313" key="1">
    <source>
        <dbReference type="EMBL" id="KZP32714.1"/>
    </source>
</evidence>
<protein>
    <submittedName>
        <fullName evidence="1">Uncharacterized protein</fullName>
    </submittedName>
</protein>
<organism evidence="1 2">
    <name type="scientific">Athelia psychrophila</name>
    <dbReference type="NCBI Taxonomy" id="1759441"/>
    <lineage>
        <taxon>Eukaryota</taxon>
        <taxon>Fungi</taxon>
        <taxon>Dikarya</taxon>
        <taxon>Basidiomycota</taxon>
        <taxon>Agaricomycotina</taxon>
        <taxon>Agaricomycetes</taxon>
        <taxon>Agaricomycetidae</taxon>
        <taxon>Atheliales</taxon>
        <taxon>Atheliaceae</taxon>
        <taxon>Athelia</taxon>
    </lineage>
</organism>
<dbReference type="EMBL" id="KV417485">
    <property type="protein sequence ID" value="KZP32714.1"/>
    <property type="molecule type" value="Genomic_DNA"/>
</dbReference>
<dbReference type="InterPro" id="IPR051490">
    <property type="entry name" value="THEM6_lcsJ_thioesterase"/>
</dbReference>
<dbReference type="PANTHER" id="PTHR12475">
    <property type="match status" value="1"/>
</dbReference>